<dbReference type="Proteomes" id="UP000567179">
    <property type="component" value="Unassembled WGS sequence"/>
</dbReference>
<feature type="region of interest" description="Disordered" evidence="1">
    <location>
        <begin position="121"/>
        <end position="148"/>
    </location>
</feature>
<dbReference type="EMBL" id="JAACJJ010000047">
    <property type="protein sequence ID" value="KAF5313748.1"/>
    <property type="molecule type" value="Genomic_DNA"/>
</dbReference>
<evidence type="ECO:0000313" key="2">
    <source>
        <dbReference type="EMBL" id="KAF5313748.1"/>
    </source>
</evidence>
<reference evidence="2 3" key="1">
    <citation type="journal article" date="2020" name="ISME J.">
        <title>Uncovering the hidden diversity of litter-decomposition mechanisms in mushroom-forming fungi.</title>
        <authorList>
            <person name="Floudas D."/>
            <person name="Bentzer J."/>
            <person name="Ahren D."/>
            <person name="Johansson T."/>
            <person name="Persson P."/>
            <person name="Tunlid A."/>
        </authorList>
    </citation>
    <scope>NUCLEOTIDE SEQUENCE [LARGE SCALE GENOMIC DNA]</scope>
    <source>
        <strain evidence="2 3">CBS 101986</strain>
    </source>
</reference>
<comment type="caution">
    <text evidence="2">The sequence shown here is derived from an EMBL/GenBank/DDBJ whole genome shotgun (WGS) entry which is preliminary data.</text>
</comment>
<keyword evidence="3" id="KW-1185">Reference proteome</keyword>
<accession>A0A8H5B0I0</accession>
<proteinExistence type="predicted"/>
<evidence type="ECO:0000256" key="1">
    <source>
        <dbReference type="SAM" id="MobiDB-lite"/>
    </source>
</evidence>
<evidence type="ECO:0000313" key="3">
    <source>
        <dbReference type="Proteomes" id="UP000567179"/>
    </source>
</evidence>
<name>A0A8H5B0I0_9AGAR</name>
<dbReference type="AlphaFoldDB" id="A0A8H5B0I0"/>
<organism evidence="2 3">
    <name type="scientific">Psilocybe cf. subviscida</name>
    <dbReference type="NCBI Taxonomy" id="2480587"/>
    <lineage>
        <taxon>Eukaryota</taxon>
        <taxon>Fungi</taxon>
        <taxon>Dikarya</taxon>
        <taxon>Basidiomycota</taxon>
        <taxon>Agaricomycotina</taxon>
        <taxon>Agaricomycetes</taxon>
        <taxon>Agaricomycetidae</taxon>
        <taxon>Agaricales</taxon>
        <taxon>Agaricineae</taxon>
        <taxon>Strophariaceae</taxon>
        <taxon>Psilocybe</taxon>
    </lineage>
</organism>
<protein>
    <submittedName>
        <fullName evidence="2">Uncharacterized protein</fullName>
    </submittedName>
</protein>
<gene>
    <name evidence="2" type="ORF">D9619_013696</name>
</gene>
<sequence>MSCAWRWRVVEGETDAGEAGQRRLRVPIHDCHDVKRHKGLRELTDVGGLEDFDEADGDYASPRPSDSATPIFISDRGSALTSAHPPHPGHPHTHAPLLLHVYHDPPYNPCYNSPPELEHHYPHDPHYALPHAPPPIGKRPSGAGRQSPGVQGHVYGGQQRTFFWGAYTPGPVPSSAPAAATTAPHMEGQCTTASLEAVGLHRTQIPGRGVSARL</sequence>